<sequence length="81" mass="9232">MNLPELIGRLKQLGARPDAYSIGIGVPEANETYCLVQENGIWLIYYAERGQRGDLHEYATEEEACNAFLELLKNDESVWSR</sequence>
<proteinExistence type="predicted"/>
<gene>
    <name evidence="1" type="ORF">SAMN05421863_10541</name>
</gene>
<accession>A0A1I4TRE6</accession>
<reference evidence="2" key="1">
    <citation type="submission" date="2016-10" db="EMBL/GenBank/DDBJ databases">
        <authorList>
            <person name="Varghese N."/>
            <person name="Submissions S."/>
        </authorList>
    </citation>
    <scope>NUCLEOTIDE SEQUENCE [LARGE SCALE GENOMIC DNA]</scope>
    <source>
        <strain evidence="2">Nm44</strain>
    </source>
</reference>
<dbReference type="AlphaFoldDB" id="A0A1I4TRE6"/>
<dbReference type="Proteomes" id="UP000183287">
    <property type="component" value="Unassembled WGS sequence"/>
</dbReference>
<name>A0A1I4TRE6_9PROT</name>
<evidence type="ECO:0000313" key="2">
    <source>
        <dbReference type="Proteomes" id="UP000183287"/>
    </source>
</evidence>
<organism evidence="1 2">
    <name type="scientific">Nitrosomonas communis</name>
    <dbReference type="NCBI Taxonomy" id="44574"/>
    <lineage>
        <taxon>Bacteria</taxon>
        <taxon>Pseudomonadati</taxon>
        <taxon>Pseudomonadota</taxon>
        <taxon>Betaproteobacteria</taxon>
        <taxon>Nitrosomonadales</taxon>
        <taxon>Nitrosomonadaceae</taxon>
        <taxon>Nitrosomonas</taxon>
    </lineage>
</organism>
<dbReference type="EMBL" id="FOUB01000054">
    <property type="protein sequence ID" value="SFM79372.1"/>
    <property type="molecule type" value="Genomic_DNA"/>
</dbReference>
<evidence type="ECO:0000313" key="1">
    <source>
        <dbReference type="EMBL" id="SFM79372.1"/>
    </source>
</evidence>
<dbReference type="RefSeq" id="WP_074906551.1">
    <property type="nucleotide sequence ID" value="NZ_FOUB01000054.1"/>
</dbReference>
<dbReference type="OrthoDB" id="8779545at2"/>
<keyword evidence="2" id="KW-1185">Reference proteome</keyword>
<protein>
    <submittedName>
        <fullName evidence="1">Uncharacterized protein</fullName>
    </submittedName>
</protein>